<dbReference type="KEGG" id="sgbi:P3F81_08265"/>
<dbReference type="Gene3D" id="3.20.20.190">
    <property type="entry name" value="Phosphatidylinositol (PI) phosphodiesterase"/>
    <property type="match status" value="1"/>
</dbReference>
<dbReference type="CDD" id="cd08567">
    <property type="entry name" value="GDPD_SpGDE_like"/>
    <property type="match status" value="1"/>
</dbReference>
<dbReference type="InterPro" id="IPR030395">
    <property type="entry name" value="GP_PDE_dom"/>
</dbReference>
<dbReference type="GO" id="GO:0008081">
    <property type="term" value="F:phosphoric diester hydrolase activity"/>
    <property type="evidence" value="ECO:0007669"/>
    <property type="project" value="InterPro"/>
</dbReference>
<dbReference type="Proteomes" id="UP001243623">
    <property type="component" value="Chromosome"/>
</dbReference>
<dbReference type="AlphaFoldDB" id="A0A9Y2AFJ8"/>
<dbReference type="InterPro" id="IPR017946">
    <property type="entry name" value="PLC-like_Pdiesterase_TIM-brl"/>
</dbReference>
<feature type="domain" description="GP-PDE" evidence="1">
    <location>
        <begin position="39"/>
        <end position="332"/>
    </location>
</feature>
<sequence length="359" mass="40382">MKNEKRLAKIISSALIATSLLVGFHTEQAVEAKCVIEGFDLEAHRGGRALRPENTLDAFANALELGVTTLEMDTYISKDGVVFVSHNPSTYYYLTKKDGKWLKENEEKDVRLLTIEQLKKYDIGGINPEHKYHDNFSKQISFKDAKYPTLAEVFELVKAYGNDKVTFNIETKSFPDKNEKEHANNTPPDIFVRKLHDVITQYGMQDRVVLQSFDWRTLIEMKQYDSDITLAALISKNPKLLAMDKAAPSPWLGGLDAKAFDGNFVKAAHAIAADIISPNYAQVTKKTVEEAHALGMKILPWTVNDRAEMERLIDLGVDGIISDDPALLREVCIENGIAVPEPSKKPLNSQYNNDNRRIN</sequence>
<dbReference type="PANTHER" id="PTHR46211">
    <property type="entry name" value="GLYCEROPHOSPHORYL DIESTER PHOSPHODIESTERASE"/>
    <property type="match status" value="1"/>
</dbReference>
<evidence type="ECO:0000313" key="2">
    <source>
        <dbReference type="EMBL" id="WIW69909.1"/>
    </source>
</evidence>
<protein>
    <submittedName>
        <fullName evidence="2">Glycerophosphodiester phosphodiesterase</fullName>
    </submittedName>
</protein>
<evidence type="ECO:0000313" key="3">
    <source>
        <dbReference type="Proteomes" id="UP001243623"/>
    </source>
</evidence>
<reference evidence="2" key="1">
    <citation type="submission" date="2023-03" db="EMBL/GenBank/DDBJ databases">
        <title>Selenobaculum gbiensis gen. nov. sp. nov., a new bacterium isolated from the gut microbiota of IBD patient.</title>
        <authorList>
            <person name="Yeo S."/>
            <person name="Park H."/>
            <person name="Huh C.S."/>
        </authorList>
    </citation>
    <scope>NUCLEOTIDE SEQUENCE</scope>
    <source>
        <strain evidence="2">ICN-92133</strain>
    </source>
</reference>
<dbReference type="SUPFAM" id="SSF51695">
    <property type="entry name" value="PLC-like phosphodiesterases"/>
    <property type="match status" value="1"/>
</dbReference>
<gene>
    <name evidence="2" type="ORF">P3F81_08265</name>
</gene>
<dbReference type="GO" id="GO:0006629">
    <property type="term" value="P:lipid metabolic process"/>
    <property type="evidence" value="ECO:0007669"/>
    <property type="project" value="InterPro"/>
</dbReference>
<accession>A0A9Y2AFJ8</accession>
<proteinExistence type="predicted"/>
<dbReference type="Pfam" id="PF03009">
    <property type="entry name" value="GDPD"/>
    <property type="match status" value="1"/>
</dbReference>
<dbReference type="PANTHER" id="PTHR46211:SF14">
    <property type="entry name" value="GLYCEROPHOSPHODIESTER PHOSPHODIESTERASE"/>
    <property type="match status" value="1"/>
</dbReference>
<evidence type="ECO:0000259" key="1">
    <source>
        <dbReference type="PROSITE" id="PS51704"/>
    </source>
</evidence>
<keyword evidence="3" id="KW-1185">Reference proteome</keyword>
<organism evidence="2 3">
    <name type="scientific">Selenobaculum gibii</name>
    <dbReference type="NCBI Taxonomy" id="3054208"/>
    <lineage>
        <taxon>Bacteria</taxon>
        <taxon>Bacillati</taxon>
        <taxon>Bacillota</taxon>
        <taxon>Negativicutes</taxon>
        <taxon>Selenomonadales</taxon>
        <taxon>Selenomonadaceae</taxon>
        <taxon>Selenobaculum</taxon>
    </lineage>
</organism>
<dbReference type="EMBL" id="CP120678">
    <property type="protein sequence ID" value="WIW69909.1"/>
    <property type="molecule type" value="Genomic_DNA"/>
</dbReference>
<dbReference type="PROSITE" id="PS51704">
    <property type="entry name" value="GP_PDE"/>
    <property type="match status" value="1"/>
</dbReference>
<name>A0A9Y2AFJ8_9FIRM</name>
<dbReference type="RefSeq" id="WP_309320293.1">
    <property type="nucleotide sequence ID" value="NZ_CP120678.1"/>
</dbReference>